<dbReference type="STRING" id="545501.BN997_04081"/>
<feature type="transmembrane region" description="Helical" evidence="7">
    <location>
        <begin position="294"/>
        <end position="312"/>
    </location>
</feature>
<accession>A0A0A1MFG3</accession>
<name>A0A0A1MFG3_9BACI</name>
<dbReference type="SUPFAM" id="SSF48452">
    <property type="entry name" value="TPR-like"/>
    <property type="match status" value="1"/>
</dbReference>
<dbReference type="InterPro" id="IPR050925">
    <property type="entry name" value="Rhomboid_protease_S54"/>
</dbReference>
<keyword evidence="6 7" id="KW-0472">Membrane</keyword>
<dbReference type="EMBL" id="CDGG01000001">
    <property type="protein sequence ID" value="CEI84145.1"/>
    <property type="molecule type" value="Genomic_DNA"/>
</dbReference>
<dbReference type="Pfam" id="PF13414">
    <property type="entry name" value="TPR_11"/>
    <property type="match status" value="1"/>
</dbReference>
<evidence type="ECO:0000313" key="9">
    <source>
        <dbReference type="EMBL" id="CEI84145.1"/>
    </source>
</evidence>
<evidence type="ECO:0000259" key="8">
    <source>
        <dbReference type="Pfam" id="PF01694"/>
    </source>
</evidence>
<evidence type="ECO:0000256" key="2">
    <source>
        <dbReference type="ARBA" id="ARBA00009045"/>
    </source>
</evidence>
<dbReference type="Gene3D" id="1.25.40.10">
    <property type="entry name" value="Tetratricopeptide repeat domain"/>
    <property type="match status" value="1"/>
</dbReference>
<evidence type="ECO:0000256" key="5">
    <source>
        <dbReference type="ARBA" id="ARBA00022989"/>
    </source>
</evidence>
<dbReference type="PANTHER" id="PTHR43731">
    <property type="entry name" value="RHOMBOID PROTEASE"/>
    <property type="match status" value="1"/>
</dbReference>
<feature type="transmembrane region" description="Helical" evidence="7">
    <location>
        <begin position="229"/>
        <end position="256"/>
    </location>
</feature>
<dbReference type="RefSeq" id="WP_042534780.1">
    <property type="nucleotide sequence ID" value="NZ_CDGG01000001.1"/>
</dbReference>
<feature type="domain" description="Peptidase S54 rhomboid" evidence="8">
    <location>
        <begin position="227"/>
        <end position="359"/>
    </location>
</feature>
<dbReference type="PANTHER" id="PTHR43731:SF14">
    <property type="entry name" value="PRESENILIN-ASSOCIATED RHOMBOID-LIKE PROTEIN, MITOCHONDRIAL"/>
    <property type="match status" value="1"/>
</dbReference>
<dbReference type="GO" id="GO:0016020">
    <property type="term" value="C:membrane"/>
    <property type="evidence" value="ECO:0007669"/>
    <property type="project" value="UniProtKB-SubCell"/>
</dbReference>
<keyword evidence="4" id="KW-0378">Hydrolase</keyword>
<keyword evidence="10" id="KW-1185">Reference proteome</keyword>
<dbReference type="InterPro" id="IPR011990">
    <property type="entry name" value="TPR-like_helical_dom_sf"/>
</dbReference>
<dbReference type="Gene3D" id="1.20.1540.10">
    <property type="entry name" value="Rhomboid-like"/>
    <property type="match status" value="1"/>
</dbReference>
<organism evidence="9 10">
    <name type="scientific">Oceanobacillus oncorhynchi</name>
    <dbReference type="NCBI Taxonomy" id="545501"/>
    <lineage>
        <taxon>Bacteria</taxon>
        <taxon>Bacillati</taxon>
        <taxon>Bacillota</taxon>
        <taxon>Bacilli</taxon>
        <taxon>Bacillales</taxon>
        <taxon>Bacillaceae</taxon>
        <taxon>Oceanobacillus</taxon>
    </lineage>
</organism>
<keyword evidence="9" id="KW-0645">Protease</keyword>
<feature type="transmembrane region" description="Helical" evidence="7">
    <location>
        <begin position="372"/>
        <end position="390"/>
    </location>
</feature>
<evidence type="ECO:0000313" key="10">
    <source>
        <dbReference type="Proteomes" id="UP000040453"/>
    </source>
</evidence>
<keyword evidence="5 7" id="KW-1133">Transmembrane helix</keyword>
<protein>
    <submittedName>
        <fullName evidence="9">Rhomboid protease GluP</fullName>
    </submittedName>
</protein>
<feature type="transmembrane region" description="Helical" evidence="7">
    <location>
        <begin position="268"/>
        <end position="288"/>
    </location>
</feature>
<dbReference type="GO" id="GO:0006508">
    <property type="term" value="P:proteolysis"/>
    <property type="evidence" value="ECO:0007669"/>
    <property type="project" value="UniProtKB-KW"/>
</dbReference>
<feature type="transmembrane region" description="Helical" evidence="7">
    <location>
        <begin position="319"/>
        <end position="338"/>
    </location>
</feature>
<dbReference type="AlphaFoldDB" id="A0A0A1MFG3"/>
<dbReference type="InterPro" id="IPR022764">
    <property type="entry name" value="Peptidase_S54_rhomboid_dom"/>
</dbReference>
<evidence type="ECO:0000256" key="7">
    <source>
        <dbReference type="SAM" id="Phobius"/>
    </source>
</evidence>
<feature type="transmembrane region" description="Helical" evidence="7">
    <location>
        <begin position="185"/>
        <end position="203"/>
    </location>
</feature>
<gene>
    <name evidence="9" type="primary">gluP_2</name>
    <name evidence="9" type="ORF">BN997_04081</name>
</gene>
<reference evidence="9 10" key="1">
    <citation type="submission" date="2014-11" db="EMBL/GenBank/DDBJ databases">
        <authorList>
            <person name="Urmite Genomes Urmite Genomes"/>
        </authorList>
    </citation>
    <scope>NUCLEOTIDE SEQUENCE [LARGE SCALE GENOMIC DNA]</scope>
    <source>
        <strain evidence="9 10">Oc5</strain>
    </source>
</reference>
<dbReference type="Proteomes" id="UP000040453">
    <property type="component" value="Unassembled WGS sequence"/>
</dbReference>
<comment type="similarity">
    <text evidence="2">Belongs to the peptidase S54 family.</text>
</comment>
<keyword evidence="3 7" id="KW-0812">Transmembrane</keyword>
<evidence type="ECO:0000256" key="4">
    <source>
        <dbReference type="ARBA" id="ARBA00022801"/>
    </source>
</evidence>
<dbReference type="SUPFAM" id="SSF144091">
    <property type="entry name" value="Rhomboid-like"/>
    <property type="match status" value="1"/>
</dbReference>
<evidence type="ECO:0000256" key="1">
    <source>
        <dbReference type="ARBA" id="ARBA00004141"/>
    </source>
</evidence>
<dbReference type="OrthoDB" id="9813074at2"/>
<dbReference type="GO" id="GO:0004252">
    <property type="term" value="F:serine-type endopeptidase activity"/>
    <property type="evidence" value="ECO:0007669"/>
    <property type="project" value="InterPro"/>
</dbReference>
<sequence length="515" mass="58937">MDIPMQYRAYELVNKLTTQGFRIIAGDYKTDEIWLERKADRKSAIVRVKPQTFDWSNHLRQDSQIAYQQMQRIRQAIASSNAVFYSIYIAEELPVDDWEDVKHPRGEGTKKAPKMHTYYLAEANEEEEISQLNHDLHISLSSDREKYVTETDKETAAKRMKDVLFQEIQEEMENRKKIFSFSKPLFTYILIAFNVLIFIFQITSGEMENTQHLIDMGANFNLLVMEGEWWRFFTSMFLHLNFLHLMMNMLALFYLGAAIEQIFGRIRFLFIYFLGGLTGSIASFAFSINVSAGASGAIFALFGALLLFGLIYKKIFLQTMGFNIMLILGINLVIGFTIPEIDMGAHLGGLAGGFLIAAAAYVPNKKNKKNQLLALVGFVVLSLGLFIYGWSFNSSSPELKLIEVEMQLEENHFNEAISIATEALDDTNDETLIPYFLFHRSFAYIQEGEYTDAAEDLEEAVQYDHRLPQMYNNLAVLYSRQGASTAEIEAIIDEGLSHFPDDEELSKLKDDLQPY</sequence>
<dbReference type="Pfam" id="PF01694">
    <property type="entry name" value="Rhomboid"/>
    <property type="match status" value="1"/>
</dbReference>
<comment type="subcellular location">
    <subcellularLocation>
        <location evidence="1">Membrane</location>
        <topology evidence="1">Multi-pass membrane protein</topology>
    </subcellularLocation>
</comment>
<evidence type="ECO:0000256" key="3">
    <source>
        <dbReference type="ARBA" id="ARBA00022692"/>
    </source>
</evidence>
<dbReference type="InterPro" id="IPR035952">
    <property type="entry name" value="Rhomboid-like_sf"/>
</dbReference>
<feature type="transmembrane region" description="Helical" evidence="7">
    <location>
        <begin position="344"/>
        <end position="363"/>
    </location>
</feature>
<evidence type="ECO:0000256" key="6">
    <source>
        <dbReference type="ARBA" id="ARBA00023136"/>
    </source>
</evidence>
<proteinExistence type="inferred from homology"/>